<comment type="caution">
    <text evidence="2">The sequence shown here is derived from an EMBL/GenBank/DDBJ whole genome shotgun (WGS) entry which is preliminary data.</text>
</comment>
<dbReference type="RefSeq" id="WP_085393544.1">
    <property type="nucleotide sequence ID" value="NZ_JAHOIY010000004.1"/>
</dbReference>
<accession>A0A1X2YR40</accession>
<feature type="region of interest" description="Disordered" evidence="1">
    <location>
        <begin position="61"/>
        <end position="88"/>
    </location>
</feature>
<evidence type="ECO:0000313" key="2">
    <source>
        <dbReference type="EMBL" id="OSG84627.1"/>
    </source>
</evidence>
<organism evidence="2 3">
    <name type="scientific">Bifidobacterium adolescentis</name>
    <dbReference type="NCBI Taxonomy" id="1680"/>
    <lineage>
        <taxon>Bacteria</taxon>
        <taxon>Bacillati</taxon>
        <taxon>Actinomycetota</taxon>
        <taxon>Actinomycetes</taxon>
        <taxon>Bifidobacteriales</taxon>
        <taxon>Bifidobacteriaceae</taxon>
        <taxon>Bifidobacterium</taxon>
    </lineage>
</organism>
<evidence type="ECO:0000313" key="3">
    <source>
        <dbReference type="Proteomes" id="UP000193377"/>
    </source>
</evidence>
<evidence type="ECO:0000256" key="1">
    <source>
        <dbReference type="SAM" id="MobiDB-lite"/>
    </source>
</evidence>
<sequence length="88" mass="10194">MNRDGYKFDINVRRNGFMSYLWSAEVEDEGFFTPIANGTAHTLNGGKKAAMKQARKWAQHQLAHPSEKERWAECATMSNTKTRHRRSH</sequence>
<reference evidence="2 3" key="1">
    <citation type="journal article" date="2016" name="Sci. Rep.">
        <title>Evaluation of genetic diversity among strains of the human gut commensal Bifidobacterium adolescentis.</title>
        <authorList>
            <person name="Duranti S."/>
            <person name="Milani C."/>
            <person name="Lugli G.A."/>
            <person name="Mancabelli L."/>
            <person name="Turroni F."/>
            <person name="Ferrario C."/>
            <person name="Mangifesta M."/>
            <person name="Viappiani A."/>
            <person name="Sanchez B."/>
            <person name="Margolles A."/>
            <person name="van Sinderen D."/>
            <person name="Ventura M."/>
        </authorList>
    </citation>
    <scope>NUCLEOTIDE SEQUENCE [LARGE SCALE GENOMIC DNA]</scope>
    <source>
        <strain evidence="2 3">487B</strain>
    </source>
</reference>
<name>A0A1X2YR40_BIFAD</name>
<dbReference type="Proteomes" id="UP000193377">
    <property type="component" value="Unassembled WGS sequence"/>
</dbReference>
<proteinExistence type="predicted"/>
<dbReference type="EMBL" id="LNKD01000008">
    <property type="protein sequence ID" value="OSG84627.1"/>
    <property type="molecule type" value="Genomic_DNA"/>
</dbReference>
<gene>
    <name evidence="2" type="ORF">B0487_2114</name>
</gene>
<protein>
    <submittedName>
        <fullName evidence="2">Uncharacterized protein</fullName>
    </submittedName>
</protein>
<dbReference type="AlphaFoldDB" id="A0A1X2YR40"/>